<name>A0A9Q9RRU6_FUSFU</name>
<dbReference type="AlphaFoldDB" id="A0A9Q9RRU6"/>
<evidence type="ECO:0000313" key="3">
    <source>
        <dbReference type="Proteomes" id="UP000760494"/>
    </source>
</evidence>
<dbReference type="EMBL" id="CABFJX010000371">
    <property type="protein sequence ID" value="VTT73808.1"/>
    <property type="molecule type" value="Genomic_DNA"/>
</dbReference>
<proteinExistence type="predicted"/>
<feature type="compositionally biased region" description="Polar residues" evidence="1">
    <location>
        <begin position="120"/>
        <end position="149"/>
    </location>
</feature>
<protein>
    <submittedName>
        <fullName evidence="2">Uncharacterized protein</fullName>
    </submittedName>
</protein>
<evidence type="ECO:0000256" key="1">
    <source>
        <dbReference type="SAM" id="MobiDB-lite"/>
    </source>
</evidence>
<gene>
    <name evidence="2" type="ORF">C2S_9276</name>
</gene>
<dbReference type="Proteomes" id="UP000760494">
    <property type="component" value="Unassembled WGS sequence"/>
</dbReference>
<reference evidence="2" key="1">
    <citation type="submission" date="2019-05" db="EMBL/GenBank/DDBJ databases">
        <authorList>
            <person name="Piombo E."/>
        </authorList>
    </citation>
    <scope>NUCLEOTIDE SEQUENCE</scope>
    <source>
        <strain evidence="2">C2S</strain>
    </source>
</reference>
<sequence length="305" mass="34272">MSMVTKDQRQRIRHKDLTVEMLFSEKRQSAELMVLQGGQVRITAEFFGEASGQEVKVSLWEVANGNTKKLGHATSIGSTQWYIVTNYDDLLGHAVIFTRRQGEEVVSLPVSPESHLPVLESSQSPVHESPGITSPSKSASFSATADSTVGSPPRINALLYSYETWRPILRRLQGIMIKHGSLCYTHQVHQILRSSLRVLEAPQGRETIKWRCTQLSISPCQIQLCTESYDEKKNLHLQANFSKDISERSVSIKTYTTNANRGEHIHVSQDKRACQCSIVINALDYTGDIIVFECDNEYIVSHPVK</sequence>
<evidence type="ECO:0000313" key="2">
    <source>
        <dbReference type="EMBL" id="VTT73808.1"/>
    </source>
</evidence>
<comment type="caution">
    <text evidence="2">The sequence shown here is derived from an EMBL/GenBank/DDBJ whole genome shotgun (WGS) entry which is preliminary data.</text>
</comment>
<organism evidence="2 3">
    <name type="scientific">Fusarium fujikuroi</name>
    <name type="common">Bakanae and foot rot disease fungus</name>
    <name type="synonym">Gibberella fujikuroi</name>
    <dbReference type="NCBI Taxonomy" id="5127"/>
    <lineage>
        <taxon>Eukaryota</taxon>
        <taxon>Fungi</taxon>
        <taxon>Dikarya</taxon>
        <taxon>Ascomycota</taxon>
        <taxon>Pezizomycotina</taxon>
        <taxon>Sordariomycetes</taxon>
        <taxon>Hypocreomycetidae</taxon>
        <taxon>Hypocreales</taxon>
        <taxon>Nectriaceae</taxon>
        <taxon>Fusarium</taxon>
        <taxon>Fusarium fujikuroi species complex</taxon>
    </lineage>
</organism>
<feature type="region of interest" description="Disordered" evidence="1">
    <location>
        <begin position="117"/>
        <end position="149"/>
    </location>
</feature>
<accession>A0A9Q9RRU6</accession>